<gene>
    <name evidence="2" type="ORF">RHTO0S_21e02146g</name>
</gene>
<evidence type="ECO:0000313" key="2">
    <source>
        <dbReference type="EMBL" id="CDR48942.1"/>
    </source>
</evidence>
<evidence type="ECO:0000256" key="1">
    <source>
        <dbReference type="SAM" id="SignalP"/>
    </source>
</evidence>
<feature type="signal peptide" evidence="1">
    <location>
        <begin position="1"/>
        <end position="18"/>
    </location>
</feature>
<proteinExistence type="predicted"/>
<sequence length="225" mass="22044">MLATTLIAAAALAHTASAVPFANKGDAATLARRQMDSNDPVEQLAMVLLSFGINVSDLKSDDKCAAPCLTDWTNGVSACSSDDENDVKTNVECACTDGNVALLQKCATCMGGDNVQIGSMFAQQCPVAVKALATSSIGSQASSTGGSAVTLPSATSIKSSASSALSSASSGAASAAHTSAVASHSAANGTVSQPAQTSQPAPGSAAKAVVSLLSLGAVGFAVFLA</sequence>
<accession>A0A061BPF4</accession>
<dbReference type="EMBL" id="LK052956">
    <property type="protein sequence ID" value="CDR48942.1"/>
    <property type="molecule type" value="Genomic_DNA"/>
</dbReference>
<organism evidence="2">
    <name type="scientific">Rhodotorula toruloides</name>
    <name type="common">Yeast</name>
    <name type="synonym">Rhodosporidium toruloides</name>
    <dbReference type="NCBI Taxonomy" id="5286"/>
    <lineage>
        <taxon>Eukaryota</taxon>
        <taxon>Fungi</taxon>
        <taxon>Dikarya</taxon>
        <taxon>Basidiomycota</taxon>
        <taxon>Pucciniomycotina</taxon>
        <taxon>Microbotryomycetes</taxon>
        <taxon>Sporidiobolales</taxon>
        <taxon>Sporidiobolaceae</taxon>
        <taxon>Rhodotorula</taxon>
    </lineage>
</organism>
<reference evidence="2" key="1">
    <citation type="journal article" date="2014" name="Genome Announc.">
        <title>Draft genome sequence of Rhodosporidium toruloides CECT1137, an oleaginous yeast of biotechnological interest.</title>
        <authorList>
            <person name="Morin N."/>
            <person name="Calcas X."/>
            <person name="Devillers H."/>
            <person name="Durrens P."/>
            <person name="Sherman D.J."/>
            <person name="Nicaud J.-M."/>
            <person name="Neuveglise C."/>
        </authorList>
    </citation>
    <scope>NUCLEOTIDE SEQUENCE</scope>
    <source>
        <strain evidence="2">CECT1137</strain>
    </source>
</reference>
<feature type="chain" id="PRO_5030001983" evidence="1">
    <location>
        <begin position="19"/>
        <end position="225"/>
    </location>
</feature>
<protein>
    <submittedName>
        <fullName evidence="2">RHTO0S21e02146g1_1</fullName>
    </submittedName>
</protein>
<name>A0A061BPF4_RHOTO</name>
<keyword evidence="1" id="KW-0732">Signal</keyword>
<dbReference type="AlphaFoldDB" id="A0A061BPF4"/>
<dbReference type="OrthoDB" id="2529128at2759"/>